<dbReference type="Gene3D" id="3.30.1330.200">
    <property type="match status" value="1"/>
</dbReference>
<keyword evidence="1" id="KW-0145">Chemotaxis</keyword>
<accession>A0A0F8W2W9</accession>
<dbReference type="CDD" id="cd16352">
    <property type="entry name" value="CheD"/>
    <property type="match status" value="1"/>
</dbReference>
<keyword evidence="2" id="KW-0378">Hydrolase</keyword>
<dbReference type="PANTHER" id="PTHR35147:SF1">
    <property type="entry name" value="CHEMORECEPTOR GLUTAMINE DEAMIDASE CHED-RELATED"/>
    <property type="match status" value="1"/>
</dbReference>
<dbReference type="GO" id="GO:0006935">
    <property type="term" value="P:chemotaxis"/>
    <property type="evidence" value="ECO:0007669"/>
    <property type="project" value="UniProtKB-KW"/>
</dbReference>
<protein>
    <recommendedName>
        <fullName evidence="4">Chemoreceptor glutamine deamidase CheD</fullName>
    </recommendedName>
</protein>
<evidence type="ECO:0008006" key="4">
    <source>
        <dbReference type="Google" id="ProtNLM"/>
    </source>
</evidence>
<proteinExistence type="inferred from homology"/>
<evidence type="ECO:0000256" key="2">
    <source>
        <dbReference type="ARBA" id="ARBA00022801"/>
    </source>
</evidence>
<reference evidence="3" key="1">
    <citation type="journal article" date="2015" name="Nature">
        <title>Complex archaea that bridge the gap between prokaryotes and eukaryotes.</title>
        <authorList>
            <person name="Spang A."/>
            <person name="Saw J.H."/>
            <person name="Jorgensen S.L."/>
            <person name="Zaremba-Niedzwiedzka K."/>
            <person name="Martijn J."/>
            <person name="Lind A.E."/>
            <person name="van Eijk R."/>
            <person name="Schleper C."/>
            <person name="Guy L."/>
            <person name="Ettema T.J."/>
        </authorList>
    </citation>
    <scope>NUCLEOTIDE SEQUENCE</scope>
</reference>
<dbReference type="SUPFAM" id="SSF64438">
    <property type="entry name" value="CNF1/YfiH-like putative cysteine hydrolases"/>
    <property type="match status" value="1"/>
</dbReference>
<dbReference type="InterPro" id="IPR005659">
    <property type="entry name" value="Chemorcpt_Glu_NH3ase_CheD"/>
</dbReference>
<name>A0A0F8W2W9_9ZZZZ</name>
<dbReference type="AlphaFoldDB" id="A0A0F8W2W9"/>
<dbReference type="Pfam" id="PF03975">
    <property type="entry name" value="CheD"/>
    <property type="match status" value="1"/>
</dbReference>
<comment type="caution">
    <text evidence="3">The sequence shown here is derived from an EMBL/GenBank/DDBJ whole genome shotgun (WGS) entry which is preliminary data.</text>
</comment>
<dbReference type="PANTHER" id="PTHR35147">
    <property type="entry name" value="CHEMORECEPTOR GLUTAMINE DEAMIDASE CHED-RELATED"/>
    <property type="match status" value="1"/>
</dbReference>
<organism evidence="3">
    <name type="scientific">marine sediment metagenome</name>
    <dbReference type="NCBI Taxonomy" id="412755"/>
    <lineage>
        <taxon>unclassified sequences</taxon>
        <taxon>metagenomes</taxon>
        <taxon>ecological metagenomes</taxon>
    </lineage>
</organism>
<dbReference type="InterPro" id="IPR038592">
    <property type="entry name" value="CheD-like_sf"/>
</dbReference>
<evidence type="ECO:0000313" key="3">
    <source>
        <dbReference type="EMBL" id="KKK51077.1"/>
    </source>
</evidence>
<gene>
    <name evidence="3" type="ORF">LCGC14_3118590</name>
</gene>
<evidence type="ECO:0000256" key="1">
    <source>
        <dbReference type="ARBA" id="ARBA00022500"/>
    </source>
</evidence>
<dbReference type="InterPro" id="IPR011324">
    <property type="entry name" value="Cytotoxic_necrot_fac-like_cat"/>
</dbReference>
<dbReference type="GO" id="GO:0050568">
    <property type="term" value="F:protein-glutamine glutaminase activity"/>
    <property type="evidence" value="ECO:0007669"/>
    <property type="project" value="InterPro"/>
</dbReference>
<dbReference type="HAMAP" id="MF_01440">
    <property type="entry name" value="CheD"/>
    <property type="match status" value="1"/>
</dbReference>
<sequence length="199" mass="22278">MSELDQEVFSEGLLNHTIFCLNFFPGYTQNLTNSGDILLPIGHYTIIDYSKARFRSTPRVIIYGLGSCIALILFDSLKKIGSMSHILLPSSENAMNINFPHKYADLSVKCLAYELISKGAYLKNIKAIIVGGSSIFNNVDIGISRDNIEVVKTHLAKLNLKIDREETGGKIGRTIIYKPFNNNTVSVKLTSEKDYRRLN</sequence>
<dbReference type="EMBL" id="LAZR01067692">
    <property type="protein sequence ID" value="KKK51077.1"/>
    <property type="molecule type" value="Genomic_DNA"/>
</dbReference>